<evidence type="ECO:0000259" key="5">
    <source>
        <dbReference type="PROSITE" id="PS51669"/>
    </source>
</evidence>
<dbReference type="GO" id="GO:0051536">
    <property type="term" value="F:iron-sulfur cluster binding"/>
    <property type="evidence" value="ECO:0007669"/>
    <property type="project" value="UniProtKB-KW"/>
</dbReference>
<dbReference type="GO" id="GO:0016491">
    <property type="term" value="F:oxidoreductase activity"/>
    <property type="evidence" value="ECO:0007669"/>
    <property type="project" value="InterPro"/>
</dbReference>
<dbReference type="InterPro" id="IPR006657">
    <property type="entry name" value="MoPterin_dinucl-bd_dom"/>
</dbReference>
<feature type="domain" description="4Fe-4S Mo/W bis-MGD-type" evidence="5">
    <location>
        <begin position="3"/>
        <end position="61"/>
    </location>
</feature>
<dbReference type="InterPro" id="IPR050612">
    <property type="entry name" value="Prok_Mopterin_Oxidored"/>
</dbReference>
<dbReference type="InterPro" id="IPR006656">
    <property type="entry name" value="Mopterin_OxRdtase"/>
</dbReference>
<dbReference type="InterPro" id="IPR006963">
    <property type="entry name" value="Mopterin_OxRdtase_4Fe-4S_dom"/>
</dbReference>
<sequence length="685" mass="75188">MCSEIVKSVCPHDCPSVCPLEVEKLGAQRIGKVKGSSENPFTGGLLCGKVSRYQERIHHPDRLLYPLKRTGAKGSGQFERISWDQAYDEICSNLIRVREEDGPEAIWPFYYAGTMGYLMRNGINRLSHKLGFSAMQGTYCVALSGPGWQSGVGAQYGPDVQEMKKSELIVIWGLNAVSSQIHLMTHALAGVRNGAKLIVVDPYKNKTADKAHMHIALRPGTDGALACAVMHLLFKEGYADREYLAKYTDVPQELEEHLKDKTPQWASDITGLPVHTIESFARLYGSTKKSFLRVGHGMTRSRNGAHNMHAVSCLPAVTGAWQYEGGGALYGQGGLAKLDLNLIEAKDGDKCGARVLDQSRIGEILNGSPEALKGGSPVKALFIQNTNPLAVAPDTEAVCAGFMRDDLFTCVHEQFMSETAKMADIVLPATMFLEHDDLYTASGHCTLQVAKAVLDPAGECKSNHEVVSTLAKRLGATHRSFDLSDREIVEETLQASGYPPMDEIIEKTGHDLTPSFEEAHFLNGFAHPDGKFRFKPDWPALGPLGAEMPELPGHWNVIDEKSEERPYRLITPPSQNFLNSTFSETKTSRIKERCPEVKVNERVMRRLGIAEGELVRIGNERGSVLLNAVAVKGQHEDTLVVEGIWPNESFIEGKGINTLVSSQPGYPNNGAVFHDTSVWLEVPNA</sequence>
<dbReference type="PROSITE" id="PS51669">
    <property type="entry name" value="4FE4S_MOW_BIS_MGD"/>
    <property type="match status" value="1"/>
</dbReference>
<accession>A0A917FBT6</accession>
<evidence type="ECO:0000313" key="7">
    <source>
        <dbReference type="Proteomes" id="UP000632498"/>
    </source>
</evidence>
<dbReference type="GO" id="GO:0043546">
    <property type="term" value="F:molybdopterin cofactor binding"/>
    <property type="evidence" value="ECO:0007669"/>
    <property type="project" value="InterPro"/>
</dbReference>
<dbReference type="AlphaFoldDB" id="A0A917FBT6"/>
<dbReference type="Gene3D" id="3.30.2070.10">
    <property type="entry name" value="Formate dehydrogenase/DMSO reductase"/>
    <property type="match status" value="1"/>
</dbReference>
<dbReference type="Gene3D" id="2.40.40.20">
    <property type="match status" value="1"/>
</dbReference>
<dbReference type="Pfam" id="PF04879">
    <property type="entry name" value="Molybdop_Fe4S4"/>
    <property type="match status" value="1"/>
</dbReference>
<protein>
    <submittedName>
        <fullName evidence="6">Dehydrogenase</fullName>
    </submittedName>
</protein>
<dbReference type="EMBL" id="BMHV01000011">
    <property type="protein sequence ID" value="GGF64166.1"/>
    <property type="molecule type" value="Genomic_DNA"/>
</dbReference>
<dbReference type="PANTHER" id="PTHR43742">
    <property type="entry name" value="TRIMETHYLAMINE-N-OXIDE REDUCTASE"/>
    <property type="match status" value="1"/>
</dbReference>
<dbReference type="Gene3D" id="3.40.228.10">
    <property type="entry name" value="Dimethylsulfoxide Reductase, domain 2"/>
    <property type="match status" value="1"/>
</dbReference>
<name>A0A917FBT6_9PROT</name>
<dbReference type="PANTHER" id="PTHR43742:SF6">
    <property type="entry name" value="OXIDOREDUCTASE YYAE-RELATED"/>
    <property type="match status" value="1"/>
</dbReference>
<reference evidence="6" key="2">
    <citation type="submission" date="2020-09" db="EMBL/GenBank/DDBJ databases">
        <authorList>
            <person name="Sun Q."/>
            <person name="Zhou Y."/>
        </authorList>
    </citation>
    <scope>NUCLEOTIDE SEQUENCE</scope>
    <source>
        <strain evidence="6">CGMCC 1.15254</strain>
    </source>
</reference>
<dbReference type="Proteomes" id="UP000632498">
    <property type="component" value="Unassembled WGS sequence"/>
</dbReference>
<keyword evidence="3" id="KW-0408">Iron</keyword>
<dbReference type="Gene3D" id="3.40.50.740">
    <property type="match status" value="1"/>
</dbReference>
<keyword evidence="2" id="KW-0479">Metal-binding</keyword>
<dbReference type="RefSeq" id="WP_188663988.1">
    <property type="nucleotide sequence ID" value="NZ_BMHV01000011.1"/>
</dbReference>
<dbReference type="SUPFAM" id="SSF53706">
    <property type="entry name" value="Formate dehydrogenase/DMSO reductase, domains 1-3"/>
    <property type="match status" value="1"/>
</dbReference>
<organism evidence="6 7">
    <name type="scientific">Terasakiella brassicae</name>
    <dbReference type="NCBI Taxonomy" id="1634917"/>
    <lineage>
        <taxon>Bacteria</taxon>
        <taxon>Pseudomonadati</taxon>
        <taxon>Pseudomonadota</taxon>
        <taxon>Alphaproteobacteria</taxon>
        <taxon>Rhodospirillales</taxon>
        <taxon>Terasakiellaceae</taxon>
        <taxon>Terasakiella</taxon>
    </lineage>
</organism>
<evidence type="ECO:0000256" key="1">
    <source>
        <dbReference type="ARBA" id="ARBA00010312"/>
    </source>
</evidence>
<dbReference type="GO" id="GO:0046872">
    <property type="term" value="F:metal ion binding"/>
    <property type="evidence" value="ECO:0007669"/>
    <property type="project" value="UniProtKB-KW"/>
</dbReference>
<comment type="caution">
    <text evidence="6">The sequence shown here is derived from an EMBL/GenBank/DDBJ whole genome shotgun (WGS) entry which is preliminary data.</text>
</comment>
<comment type="similarity">
    <text evidence="1">Belongs to the prokaryotic molybdopterin-containing oxidoreductase family.</text>
</comment>
<reference evidence="6" key="1">
    <citation type="journal article" date="2014" name="Int. J. Syst. Evol. Microbiol.">
        <title>Complete genome sequence of Corynebacterium casei LMG S-19264T (=DSM 44701T), isolated from a smear-ripened cheese.</title>
        <authorList>
            <consortium name="US DOE Joint Genome Institute (JGI-PGF)"/>
            <person name="Walter F."/>
            <person name="Albersmeier A."/>
            <person name="Kalinowski J."/>
            <person name="Ruckert C."/>
        </authorList>
    </citation>
    <scope>NUCLEOTIDE SEQUENCE</scope>
    <source>
        <strain evidence="6">CGMCC 1.15254</strain>
    </source>
</reference>
<proteinExistence type="inferred from homology"/>
<evidence type="ECO:0000256" key="2">
    <source>
        <dbReference type="ARBA" id="ARBA00022723"/>
    </source>
</evidence>
<keyword evidence="7" id="KW-1185">Reference proteome</keyword>
<dbReference type="Pfam" id="PF01568">
    <property type="entry name" value="Molydop_binding"/>
    <property type="match status" value="1"/>
</dbReference>
<gene>
    <name evidence="6" type="ORF">GCM10011332_17750</name>
</gene>
<dbReference type="SUPFAM" id="SSF50692">
    <property type="entry name" value="ADC-like"/>
    <property type="match status" value="1"/>
</dbReference>
<dbReference type="CDD" id="cd02766">
    <property type="entry name" value="MopB_3"/>
    <property type="match status" value="1"/>
</dbReference>
<dbReference type="InterPro" id="IPR009010">
    <property type="entry name" value="Asp_de-COase-like_dom_sf"/>
</dbReference>
<dbReference type="SMART" id="SM00926">
    <property type="entry name" value="Molybdop_Fe4S4"/>
    <property type="match status" value="1"/>
</dbReference>
<evidence type="ECO:0000256" key="4">
    <source>
        <dbReference type="ARBA" id="ARBA00023014"/>
    </source>
</evidence>
<dbReference type="Gene3D" id="2.20.25.90">
    <property type="entry name" value="ADC-like domains"/>
    <property type="match status" value="1"/>
</dbReference>
<evidence type="ECO:0000256" key="3">
    <source>
        <dbReference type="ARBA" id="ARBA00023004"/>
    </source>
</evidence>
<evidence type="ECO:0000313" key="6">
    <source>
        <dbReference type="EMBL" id="GGF64166.1"/>
    </source>
</evidence>
<dbReference type="Pfam" id="PF00384">
    <property type="entry name" value="Molybdopterin"/>
    <property type="match status" value="1"/>
</dbReference>
<keyword evidence="4" id="KW-0411">Iron-sulfur</keyword>